<evidence type="ECO:0000259" key="2">
    <source>
        <dbReference type="PROSITE" id="PS50110"/>
    </source>
</evidence>
<dbReference type="CDD" id="cd17569">
    <property type="entry name" value="REC_HupR-like"/>
    <property type="match status" value="1"/>
</dbReference>
<evidence type="ECO:0000256" key="1">
    <source>
        <dbReference type="PROSITE-ProRule" id="PRU00169"/>
    </source>
</evidence>
<name>A0ABU5ETH5_9BACT</name>
<dbReference type="SMART" id="SM00448">
    <property type="entry name" value="REC"/>
    <property type="match status" value="1"/>
</dbReference>
<dbReference type="SUPFAM" id="SSF52172">
    <property type="entry name" value="CheY-like"/>
    <property type="match status" value="1"/>
</dbReference>
<keyword evidence="1" id="KW-0597">Phosphoprotein</keyword>
<sequence>MSEKILFVDDEPNVLAGFTRQLRKAYSVETAGGGAEGLDVLAARGPFAVVVSDMRMPNMDGAQFLARVRERHPDTVRVLLTGYADLHSAIEAVNRGGIFRFLTKPCPTDALTGALDSATAQYRLVTAERELLERTLRGSVQVLGEVLALANPLAFGRAVRVQGLVRRLAGEMPEAGSWQVDVAAVLSQLGCVAVPEAVLSAASRGASLPPEAQSQLDAVPETTRHLLRHIPRLDVVQEIIAYLDKEFDAPPGPTLEKCGPAIPFGARILTAAFQLDTLLGRGLPEREAIGHLGAAPGRYDPEVLSAFRTVLCRTVCPEVREVHVGELIVGDVLAEDLHSNAGVLLLSRGNPITEPLRHRLAASVACGHIASRLRVFTSLSRPC</sequence>
<dbReference type="Gene3D" id="1.10.3210.10">
    <property type="entry name" value="Hypothetical protein af1432"/>
    <property type="match status" value="1"/>
</dbReference>
<dbReference type="PANTHER" id="PTHR45228">
    <property type="entry name" value="CYCLIC DI-GMP PHOSPHODIESTERASE TM_0186-RELATED"/>
    <property type="match status" value="1"/>
</dbReference>
<gene>
    <name evidence="3" type="ORF">R5W23_004954</name>
</gene>
<accession>A0ABU5ETH5</accession>
<dbReference type="InterPro" id="IPR052020">
    <property type="entry name" value="Cyclic_di-GMP/3'3'-cGAMP_PDE"/>
</dbReference>
<dbReference type="PROSITE" id="PS50110">
    <property type="entry name" value="RESPONSE_REGULATORY"/>
    <property type="match status" value="1"/>
</dbReference>
<feature type="domain" description="Response regulatory" evidence="2">
    <location>
        <begin position="4"/>
        <end position="119"/>
    </location>
</feature>
<evidence type="ECO:0000313" key="4">
    <source>
        <dbReference type="Proteomes" id="UP001272242"/>
    </source>
</evidence>
<dbReference type="EMBL" id="JAXBLV010000024">
    <property type="protein sequence ID" value="MDY3558259.1"/>
    <property type="molecule type" value="Genomic_DNA"/>
</dbReference>
<feature type="modified residue" description="4-aspartylphosphate" evidence="1">
    <location>
        <position position="53"/>
    </location>
</feature>
<dbReference type="Proteomes" id="UP001272242">
    <property type="component" value="Unassembled WGS sequence"/>
</dbReference>
<organism evidence="3 4">
    <name type="scientific">Gemmata algarum</name>
    <dbReference type="NCBI Taxonomy" id="2975278"/>
    <lineage>
        <taxon>Bacteria</taxon>
        <taxon>Pseudomonadati</taxon>
        <taxon>Planctomycetota</taxon>
        <taxon>Planctomycetia</taxon>
        <taxon>Gemmatales</taxon>
        <taxon>Gemmataceae</taxon>
        <taxon>Gemmata</taxon>
    </lineage>
</organism>
<evidence type="ECO:0000313" key="3">
    <source>
        <dbReference type="EMBL" id="MDY3558259.1"/>
    </source>
</evidence>
<dbReference type="RefSeq" id="WP_261186259.1">
    <property type="nucleotide sequence ID" value="NZ_JAXBLV010000024.1"/>
</dbReference>
<proteinExistence type="predicted"/>
<dbReference type="InterPro" id="IPR001789">
    <property type="entry name" value="Sig_transdc_resp-reg_receiver"/>
</dbReference>
<comment type="caution">
    <text evidence="3">The sequence shown here is derived from an EMBL/GenBank/DDBJ whole genome shotgun (WGS) entry which is preliminary data.</text>
</comment>
<dbReference type="Pfam" id="PF00072">
    <property type="entry name" value="Response_reg"/>
    <property type="match status" value="1"/>
</dbReference>
<reference evidence="4" key="1">
    <citation type="journal article" date="2023" name="Mar. Drugs">
        <title>Gemmata algarum, a Novel Planctomycete Isolated from an Algal Mat, Displays Antimicrobial Activity.</title>
        <authorList>
            <person name="Kumar G."/>
            <person name="Kallscheuer N."/>
            <person name="Kashif M."/>
            <person name="Ahamad S."/>
            <person name="Jagadeeshwari U."/>
            <person name="Pannikurungottu S."/>
            <person name="Haufschild T."/>
            <person name="Kabuu M."/>
            <person name="Sasikala C."/>
            <person name="Jogler C."/>
            <person name="Ramana C."/>
        </authorList>
    </citation>
    <scope>NUCLEOTIDE SEQUENCE [LARGE SCALE GENOMIC DNA]</scope>
    <source>
        <strain evidence="4">JC673</strain>
    </source>
</reference>
<dbReference type="Pfam" id="PF13487">
    <property type="entry name" value="HD_5"/>
    <property type="match status" value="1"/>
</dbReference>
<dbReference type="PANTHER" id="PTHR45228:SF8">
    <property type="entry name" value="TWO-COMPONENT RESPONSE REGULATOR-RELATED"/>
    <property type="match status" value="1"/>
</dbReference>
<protein>
    <submittedName>
        <fullName evidence="3">Response regulator</fullName>
    </submittedName>
</protein>
<keyword evidence="4" id="KW-1185">Reference proteome</keyword>
<dbReference type="Gene3D" id="3.40.50.2300">
    <property type="match status" value="1"/>
</dbReference>
<dbReference type="InterPro" id="IPR011006">
    <property type="entry name" value="CheY-like_superfamily"/>
</dbReference>